<evidence type="ECO:0000256" key="5">
    <source>
        <dbReference type="ARBA" id="ARBA00023242"/>
    </source>
</evidence>
<keyword evidence="2" id="KW-0862">Zinc</keyword>
<keyword evidence="3" id="KW-0805">Transcription regulation</keyword>
<dbReference type="GO" id="GO:0046872">
    <property type="term" value="F:metal ion binding"/>
    <property type="evidence" value="ECO:0007669"/>
    <property type="project" value="UniProtKB-KW"/>
</dbReference>
<dbReference type="PANTHER" id="PTHR47660:SF3">
    <property type="entry name" value="FINGER DOMAIN PROTEIN, PUTATIVE (AFU_ORTHOLOGUE AFUA_4G03310)-RELATED"/>
    <property type="match status" value="1"/>
</dbReference>
<evidence type="ECO:0000256" key="4">
    <source>
        <dbReference type="ARBA" id="ARBA00023163"/>
    </source>
</evidence>
<evidence type="ECO:0000313" key="6">
    <source>
        <dbReference type="EMBL" id="OCL02476.1"/>
    </source>
</evidence>
<keyword evidence="5" id="KW-0539">Nucleus</keyword>
<sequence length="433" mass="48640">MPHTAAKNINQAPYLEGRRVMNVCGLKSAAAQALDAALDALQEASHLTGVASVNIPAQSLDGFRPGLDNPSVETEETCRNNNPSLTNFTWDHQIFGPECSYVSDLTTDFGEGNPLGSHVNASSINSEVRSASNIITLSEQSLQSSFSIPVSLSYRDPSSLFERRKFSEPELELIGDLALHILRSYPYMMANQGSVPPFIHPKYQYLSESDTARPNSLNAALKLAKMLLHGRRMNKSLIWGLIRIEQERLLNEHPSFSKWEVLEALQSLVVYILLRIVEGRHEYTNFDTQLLASINAICRHITTKYGSFISPDELTGQMIPWKDWVFLESRRRTATTVLIINSIIHAQITTPSQAMPEYSYSPAPSPITVWRAENEFDWTVDYAEYLHRNIMHGMLRNGDLVELKEAAGSHHDRWYAYADSFGLLVTLVANMIN</sequence>
<dbReference type="Proteomes" id="UP000250140">
    <property type="component" value="Unassembled WGS sequence"/>
</dbReference>
<evidence type="ECO:0000256" key="2">
    <source>
        <dbReference type="ARBA" id="ARBA00022833"/>
    </source>
</evidence>
<evidence type="ECO:0000256" key="3">
    <source>
        <dbReference type="ARBA" id="ARBA00023015"/>
    </source>
</evidence>
<accession>A0A8E2EPF4</accession>
<protein>
    <recommendedName>
        <fullName evidence="8">Transcription factor domain-containing protein</fullName>
    </recommendedName>
</protein>
<organism evidence="6 7">
    <name type="scientific">Glonium stellatum</name>
    <dbReference type="NCBI Taxonomy" id="574774"/>
    <lineage>
        <taxon>Eukaryota</taxon>
        <taxon>Fungi</taxon>
        <taxon>Dikarya</taxon>
        <taxon>Ascomycota</taxon>
        <taxon>Pezizomycotina</taxon>
        <taxon>Dothideomycetes</taxon>
        <taxon>Pleosporomycetidae</taxon>
        <taxon>Gloniales</taxon>
        <taxon>Gloniaceae</taxon>
        <taxon>Glonium</taxon>
    </lineage>
</organism>
<keyword evidence="1" id="KW-0479">Metal-binding</keyword>
<dbReference type="PANTHER" id="PTHR47660">
    <property type="entry name" value="TRANSCRIPTION FACTOR WITH C2H2 AND ZN(2)-CYS(6) DNA BINDING DOMAIN (EUROFUNG)-RELATED-RELATED"/>
    <property type="match status" value="1"/>
</dbReference>
<keyword evidence="7" id="KW-1185">Reference proteome</keyword>
<proteinExistence type="predicted"/>
<reference evidence="6 7" key="1">
    <citation type="journal article" date="2016" name="Nat. Commun.">
        <title>Ectomycorrhizal ecology is imprinted in the genome of the dominant symbiotic fungus Cenococcum geophilum.</title>
        <authorList>
            <consortium name="DOE Joint Genome Institute"/>
            <person name="Peter M."/>
            <person name="Kohler A."/>
            <person name="Ohm R.A."/>
            <person name="Kuo A."/>
            <person name="Krutzmann J."/>
            <person name="Morin E."/>
            <person name="Arend M."/>
            <person name="Barry K.W."/>
            <person name="Binder M."/>
            <person name="Choi C."/>
            <person name="Clum A."/>
            <person name="Copeland A."/>
            <person name="Grisel N."/>
            <person name="Haridas S."/>
            <person name="Kipfer T."/>
            <person name="LaButti K."/>
            <person name="Lindquist E."/>
            <person name="Lipzen A."/>
            <person name="Maire R."/>
            <person name="Meier B."/>
            <person name="Mihaltcheva S."/>
            <person name="Molinier V."/>
            <person name="Murat C."/>
            <person name="Poggeler S."/>
            <person name="Quandt C.A."/>
            <person name="Sperisen C."/>
            <person name="Tritt A."/>
            <person name="Tisserant E."/>
            <person name="Crous P.W."/>
            <person name="Henrissat B."/>
            <person name="Nehls U."/>
            <person name="Egli S."/>
            <person name="Spatafora J.W."/>
            <person name="Grigoriev I.V."/>
            <person name="Martin F.M."/>
        </authorList>
    </citation>
    <scope>NUCLEOTIDE SEQUENCE [LARGE SCALE GENOMIC DNA]</scope>
    <source>
        <strain evidence="6 7">CBS 207.34</strain>
    </source>
</reference>
<evidence type="ECO:0008006" key="8">
    <source>
        <dbReference type="Google" id="ProtNLM"/>
    </source>
</evidence>
<evidence type="ECO:0000256" key="1">
    <source>
        <dbReference type="ARBA" id="ARBA00022723"/>
    </source>
</evidence>
<gene>
    <name evidence="6" type="ORF">AOQ84DRAFT_382646</name>
</gene>
<evidence type="ECO:0000313" key="7">
    <source>
        <dbReference type="Proteomes" id="UP000250140"/>
    </source>
</evidence>
<name>A0A8E2EPF4_9PEZI</name>
<dbReference type="AlphaFoldDB" id="A0A8E2EPF4"/>
<dbReference type="OrthoDB" id="5423818at2759"/>
<dbReference type="EMBL" id="KV750952">
    <property type="protein sequence ID" value="OCL02476.1"/>
    <property type="molecule type" value="Genomic_DNA"/>
</dbReference>
<keyword evidence="4" id="KW-0804">Transcription</keyword>